<evidence type="ECO:0000313" key="2">
    <source>
        <dbReference type="Proteomes" id="UP001164250"/>
    </source>
</evidence>
<keyword evidence="2" id="KW-1185">Reference proteome</keyword>
<dbReference type="Proteomes" id="UP001164250">
    <property type="component" value="Chromosome 15"/>
</dbReference>
<name>A0ACC0ZSK3_9ROSI</name>
<accession>A0ACC0ZSK3</accession>
<organism evidence="1 2">
    <name type="scientific">Pistacia atlantica</name>
    <dbReference type="NCBI Taxonomy" id="434234"/>
    <lineage>
        <taxon>Eukaryota</taxon>
        <taxon>Viridiplantae</taxon>
        <taxon>Streptophyta</taxon>
        <taxon>Embryophyta</taxon>
        <taxon>Tracheophyta</taxon>
        <taxon>Spermatophyta</taxon>
        <taxon>Magnoliopsida</taxon>
        <taxon>eudicotyledons</taxon>
        <taxon>Gunneridae</taxon>
        <taxon>Pentapetalae</taxon>
        <taxon>rosids</taxon>
        <taxon>malvids</taxon>
        <taxon>Sapindales</taxon>
        <taxon>Anacardiaceae</taxon>
        <taxon>Pistacia</taxon>
    </lineage>
</organism>
<proteinExistence type="predicted"/>
<gene>
    <name evidence="1" type="ORF">Patl1_34730</name>
</gene>
<evidence type="ECO:0000313" key="1">
    <source>
        <dbReference type="EMBL" id="KAJ0075115.1"/>
    </source>
</evidence>
<sequence length="102" mass="10854">MTPNAITMSSPQPHNGTSSVLVGNSQSLSITHKGDVCLSKSHNSRIILSDVLCVPSLHKNLLSIHKLTSDTNSICILDSSGFVIKAKRTGQTLFSSHNNNGL</sequence>
<reference evidence="2" key="1">
    <citation type="journal article" date="2023" name="G3 (Bethesda)">
        <title>Genome assembly and association tests identify interacting loci associated with vigor, precocity, and sex in interspecific pistachio rootstocks.</title>
        <authorList>
            <person name="Palmer W."/>
            <person name="Jacygrad E."/>
            <person name="Sagayaradj S."/>
            <person name="Cavanaugh K."/>
            <person name="Han R."/>
            <person name="Bertier L."/>
            <person name="Beede B."/>
            <person name="Kafkas S."/>
            <person name="Golino D."/>
            <person name="Preece J."/>
            <person name="Michelmore R."/>
        </authorList>
    </citation>
    <scope>NUCLEOTIDE SEQUENCE [LARGE SCALE GENOMIC DNA]</scope>
</reference>
<protein>
    <submittedName>
        <fullName evidence="1">Uncharacterized protein</fullName>
    </submittedName>
</protein>
<dbReference type="EMBL" id="CM047910">
    <property type="protein sequence ID" value="KAJ0075115.1"/>
    <property type="molecule type" value="Genomic_DNA"/>
</dbReference>
<comment type="caution">
    <text evidence="1">The sequence shown here is derived from an EMBL/GenBank/DDBJ whole genome shotgun (WGS) entry which is preliminary data.</text>
</comment>